<name>X1H2T0_9ZZZZ</name>
<protein>
    <submittedName>
        <fullName evidence="1">Uncharacterized protein</fullName>
    </submittedName>
</protein>
<comment type="caution">
    <text evidence="1">The sequence shown here is derived from an EMBL/GenBank/DDBJ whole genome shotgun (WGS) entry which is preliminary data.</text>
</comment>
<sequence>MSWPLAYVGGQLTKVFIGPYFFIFGSRENTFYEYISIFENKDNVFKLINKIDEFTEEKYKKEIGEKENKGIWDKIKDFFRL</sequence>
<proteinExistence type="predicted"/>
<accession>X1H2T0</accession>
<organism evidence="1">
    <name type="scientific">marine sediment metagenome</name>
    <dbReference type="NCBI Taxonomy" id="412755"/>
    <lineage>
        <taxon>unclassified sequences</taxon>
        <taxon>metagenomes</taxon>
        <taxon>ecological metagenomes</taxon>
    </lineage>
</organism>
<dbReference type="EMBL" id="BARU01010969">
    <property type="protein sequence ID" value="GAH39568.1"/>
    <property type="molecule type" value="Genomic_DNA"/>
</dbReference>
<dbReference type="AlphaFoldDB" id="X1H2T0"/>
<reference evidence="1" key="1">
    <citation type="journal article" date="2014" name="Front. Microbiol.">
        <title>High frequency of phylogenetically diverse reductive dehalogenase-homologous genes in deep subseafloor sedimentary metagenomes.</title>
        <authorList>
            <person name="Kawai M."/>
            <person name="Futagami T."/>
            <person name="Toyoda A."/>
            <person name="Takaki Y."/>
            <person name="Nishi S."/>
            <person name="Hori S."/>
            <person name="Arai W."/>
            <person name="Tsubouchi T."/>
            <person name="Morono Y."/>
            <person name="Uchiyama I."/>
            <person name="Ito T."/>
            <person name="Fujiyama A."/>
            <person name="Inagaki F."/>
            <person name="Takami H."/>
        </authorList>
    </citation>
    <scope>NUCLEOTIDE SEQUENCE</scope>
    <source>
        <strain evidence="1">Expedition CK06-06</strain>
    </source>
</reference>
<evidence type="ECO:0000313" key="1">
    <source>
        <dbReference type="EMBL" id="GAH39568.1"/>
    </source>
</evidence>
<gene>
    <name evidence="1" type="ORF">S03H2_20745</name>
</gene>